<comment type="caution">
    <text evidence="5">Lacks conserved residue(s) required for the propagation of feature annotation.</text>
</comment>
<evidence type="ECO:0000313" key="8">
    <source>
        <dbReference type="Proteomes" id="UP000283269"/>
    </source>
</evidence>
<dbReference type="GO" id="GO:0072686">
    <property type="term" value="C:mitotic spindle"/>
    <property type="evidence" value="ECO:0007669"/>
    <property type="project" value="TreeGrafter"/>
</dbReference>
<evidence type="ECO:0000313" key="7">
    <source>
        <dbReference type="EMBL" id="PPQ91908.1"/>
    </source>
</evidence>
<dbReference type="GO" id="GO:0000073">
    <property type="term" value="P:initial mitotic spindle pole body separation"/>
    <property type="evidence" value="ECO:0007669"/>
    <property type="project" value="TreeGrafter"/>
</dbReference>
<dbReference type="GO" id="GO:0008574">
    <property type="term" value="F:plus-end-directed microtubule motor activity"/>
    <property type="evidence" value="ECO:0007669"/>
    <property type="project" value="TreeGrafter"/>
</dbReference>
<evidence type="ECO:0000256" key="5">
    <source>
        <dbReference type="PROSITE-ProRule" id="PRU00283"/>
    </source>
</evidence>
<keyword evidence="8" id="KW-1185">Reference proteome</keyword>
<dbReference type="InterPro" id="IPR027417">
    <property type="entry name" value="P-loop_NTPase"/>
</dbReference>
<dbReference type="InterPro" id="IPR036961">
    <property type="entry name" value="Kinesin_motor_dom_sf"/>
</dbReference>
<feature type="domain" description="Kinesin motor" evidence="6">
    <location>
        <begin position="1"/>
        <end position="58"/>
    </location>
</feature>
<protein>
    <recommendedName>
        <fullName evidence="6">Kinesin motor domain-containing protein</fullName>
    </recommendedName>
</protein>
<dbReference type="SUPFAM" id="SSF52540">
    <property type="entry name" value="P-loop containing nucleoside triphosphate hydrolases"/>
    <property type="match status" value="1"/>
</dbReference>
<dbReference type="AlphaFoldDB" id="A0A409XMC6"/>
<evidence type="ECO:0000256" key="4">
    <source>
        <dbReference type="ARBA" id="ARBA00023212"/>
    </source>
</evidence>
<comment type="similarity">
    <text evidence="5">Belongs to the TRAFAC class myosin-kinesin ATPase superfamily. Kinesin family.</text>
</comment>
<dbReference type="Pfam" id="PF00225">
    <property type="entry name" value="Kinesin"/>
    <property type="match status" value="1"/>
</dbReference>
<dbReference type="STRING" id="93625.A0A409XMC6"/>
<keyword evidence="4" id="KW-0206">Cytoskeleton</keyword>
<reference evidence="7 8" key="1">
    <citation type="journal article" date="2018" name="Evol. Lett.">
        <title>Horizontal gene cluster transfer increased hallucinogenic mushroom diversity.</title>
        <authorList>
            <person name="Reynolds H.T."/>
            <person name="Vijayakumar V."/>
            <person name="Gluck-Thaler E."/>
            <person name="Korotkin H.B."/>
            <person name="Matheny P.B."/>
            <person name="Slot J.C."/>
        </authorList>
    </citation>
    <scope>NUCLEOTIDE SEQUENCE [LARGE SCALE GENOMIC DNA]</scope>
    <source>
        <strain evidence="7 8">2631</strain>
    </source>
</reference>
<dbReference type="PANTHER" id="PTHR47970">
    <property type="entry name" value="KINESIN-LIKE PROTEIN KIF11"/>
    <property type="match status" value="1"/>
</dbReference>
<dbReference type="EMBL" id="NHYD01001214">
    <property type="protein sequence ID" value="PPQ91908.1"/>
    <property type="molecule type" value="Genomic_DNA"/>
</dbReference>
<sequence>MVALYSDDMLIGTLSTQLLQDSLRGRTKTCIIATISPASLNIKETLSTLEYALRAKSIWKKPEINQRMMRYSLLKDHIVEIEQLEADLLAACEKNGIWFSEEQCKQCVAESELRETELVEVKKQVTIIGNQMGAVCDEYDQSIALLKSREEELDKIRIILKQTENVLCQLEADLLR</sequence>
<evidence type="ECO:0000259" key="6">
    <source>
        <dbReference type="PROSITE" id="PS50067"/>
    </source>
</evidence>
<dbReference type="InParanoid" id="A0A409XMC6"/>
<evidence type="ECO:0000256" key="1">
    <source>
        <dbReference type="ARBA" id="ARBA00004245"/>
    </source>
</evidence>
<comment type="caution">
    <text evidence="7">The sequence shown here is derived from an EMBL/GenBank/DDBJ whole genome shotgun (WGS) entry which is preliminary data.</text>
</comment>
<dbReference type="Proteomes" id="UP000283269">
    <property type="component" value="Unassembled WGS sequence"/>
</dbReference>
<name>A0A409XMC6_PSICY</name>
<dbReference type="GO" id="GO:0007018">
    <property type="term" value="P:microtubule-based movement"/>
    <property type="evidence" value="ECO:0007669"/>
    <property type="project" value="InterPro"/>
</dbReference>
<dbReference type="GO" id="GO:0005634">
    <property type="term" value="C:nucleus"/>
    <property type="evidence" value="ECO:0007669"/>
    <property type="project" value="TreeGrafter"/>
</dbReference>
<evidence type="ECO:0000256" key="3">
    <source>
        <dbReference type="ARBA" id="ARBA00023175"/>
    </source>
</evidence>
<accession>A0A409XMC6</accession>
<proteinExistence type="inferred from homology"/>
<dbReference type="OrthoDB" id="3176171at2759"/>
<dbReference type="PROSITE" id="PS50067">
    <property type="entry name" value="KINESIN_MOTOR_2"/>
    <property type="match status" value="1"/>
</dbReference>
<dbReference type="PANTHER" id="PTHR47970:SF12">
    <property type="entry name" value="KINESIN FAMILY MEMBER 11"/>
    <property type="match status" value="1"/>
</dbReference>
<keyword evidence="2" id="KW-0963">Cytoplasm</keyword>
<dbReference type="InterPro" id="IPR047149">
    <property type="entry name" value="KIF11-like"/>
</dbReference>
<gene>
    <name evidence="7" type="ORF">CVT25_001191</name>
</gene>
<keyword evidence="3" id="KW-0505">Motor protein</keyword>
<comment type="subcellular location">
    <subcellularLocation>
        <location evidence="1">Cytoplasm</location>
        <location evidence="1">Cytoskeleton</location>
    </subcellularLocation>
</comment>
<feature type="non-terminal residue" evidence="7">
    <location>
        <position position="176"/>
    </location>
</feature>
<evidence type="ECO:0000256" key="2">
    <source>
        <dbReference type="ARBA" id="ARBA00022490"/>
    </source>
</evidence>
<organism evidence="7 8">
    <name type="scientific">Psilocybe cyanescens</name>
    <dbReference type="NCBI Taxonomy" id="93625"/>
    <lineage>
        <taxon>Eukaryota</taxon>
        <taxon>Fungi</taxon>
        <taxon>Dikarya</taxon>
        <taxon>Basidiomycota</taxon>
        <taxon>Agaricomycotina</taxon>
        <taxon>Agaricomycetes</taxon>
        <taxon>Agaricomycetidae</taxon>
        <taxon>Agaricales</taxon>
        <taxon>Agaricineae</taxon>
        <taxon>Strophariaceae</taxon>
        <taxon>Psilocybe</taxon>
    </lineage>
</organism>
<dbReference type="GO" id="GO:0005524">
    <property type="term" value="F:ATP binding"/>
    <property type="evidence" value="ECO:0007669"/>
    <property type="project" value="InterPro"/>
</dbReference>
<dbReference type="Gene3D" id="3.40.850.10">
    <property type="entry name" value="Kinesin motor domain"/>
    <property type="match status" value="1"/>
</dbReference>
<dbReference type="GO" id="GO:0008017">
    <property type="term" value="F:microtubule binding"/>
    <property type="evidence" value="ECO:0007669"/>
    <property type="project" value="InterPro"/>
</dbReference>
<dbReference type="InterPro" id="IPR001752">
    <property type="entry name" value="Kinesin_motor_dom"/>
</dbReference>
<dbReference type="GO" id="GO:0005876">
    <property type="term" value="C:spindle microtubule"/>
    <property type="evidence" value="ECO:0007669"/>
    <property type="project" value="TreeGrafter"/>
</dbReference>